<dbReference type="EMBL" id="CH473971">
    <property type="protein sequence ID" value="EDM14536.1"/>
    <property type="molecule type" value="Genomic_DNA"/>
</dbReference>
<protein>
    <submittedName>
        <fullName evidence="1">RCG46918</fullName>
    </submittedName>
</protein>
<proteinExistence type="predicted"/>
<gene>
    <name evidence="1" type="ORF">rCG_46918</name>
</gene>
<sequence>MLTGQFDVGSSSVEVAPQDESKVTRTLVPHIVCLLRNSIYRFSKNIME</sequence>
<evidence type="ECO:0000313" key="2">
    <source>
        <dbReference type="Proteomes" id="UP000234681"/>
    </source>
</evidence>
<organism evidence="1 2">
    <name type="scientific">Rattus norvegicus</name>
    <name type="common">Rat</name>
    <dbReference type="NCBI Taxonomy" id="10116"/>
    <lineage>
        <taxon>Eukaryota</taxon>
        <taxon>Metazoa</taxon>
        <taxon>Chordata</taxon>
        <taxon>Craniata</taxon>
        <taxon>Vertebrata</taxon>
        <taxon>Euteleostomi</taxon>
        <taxon>Mammalia</taxon>
        <taxon>Eutheria</taxon>
        <taxon>Euarchontoglires</taxon>
        <taxon>Glires</taxon>
        <taxon>Rodentia</taxon>
        <taxon>Myomorpha</taxon>
        <taxon>Muroidea</taxon>
        <taxon>Muridae</taxon>
        <taxon>Murinae</taxon>
        <taxon>Rattus</taxon>
    </lineage>
</organism>
<name>A6IXA4_RAT</name>
<evidence type="ECO:0000313" key="1">
    <source>
        <dbReference type="EMBL" id="EDM14536.1"/>
    </source>
</evidence>
<dbReference type="Proteomes" id="UP000234681">
    <property type="component" value="Chromosome 18"/>
</dbReference>
<reference evidence="2" key="1">
    <citation type="submission" date="2005-09" db="EMBL/GenBank/DDBJ databases">
        <authorList>
            <person name="Mural R.J."/>
            <person name="Li P.W."/>
            <person name="Adams M.D."/>
            <person name="Amanatides P.G."/>
            <person name="Baden-Tillson H."/>
            <person name="Barnstead M."/>
            <person name="Chin S.H."/>
            <person name="Dew I."/>
            <person name="Evans C.A."/>
            <person name="Ferriera S."/>
            <person name="Flanigan M."/>
            <person name="Fosler C."/>
            <person name="Glodek A."/>
            <person name="Gu Z."/>
            <person name="Holt R.A."/>
            <person name="Jennings D."/>
            <person name="Kraft C.L."/>
            <person name="Lu F."/>
            <person name="Nguyen T."/>
            <person name="Nusskern D.R."/>
            <person name="Pfannkoch C.M."/>
            <person name="Sitter C."/>
            <person name="Sutton G.G."/>
            <person name="Venter J.C."/>
            <person name="Wang Z."/>
            <person name="Woodage T."/>
            <person name="Zheng X.H."/>
            <person name="Zhong F."/>
        </authorList>
    </citation>
    <scope>NUCLEOTIDE SEQUENCE [LARGE SCALE GENOMIC DNA]</scope>
    <source>
        <strain>BN</strain>
        <strain evidence="2">Sprague-Dawley</strain>
    </source>
</reference>
<dbReference type="AlphaFoldDB" id="A6IXA4"/>
<accession>A6IXA4</accession>